<dbReference type="EMBL" id="AAVO02000003">
    <property type="protein sequence ID" value="EDM88185.1"/>
    <property type="molecule type" value="Genomic_DNA"/>
</dbReference>
<reference evidence="1 2" key="2">
    <citation type="submission" date="2007-04" db="EMBL/GenBank/DDBJ databases">
        <title>Draft genome sequence of Ruminococcus obeum (ATCC 29174).</title>
        <authorList>
            <person name="Sudarsanam P."/>
            <person name="Ley R."/>
            <person name="Guruge J."/>
            <person name="Turnbaugh P.J."/>
            <person name="Mahowald M."/>
            <person name="Liep D."/>
            <person name="Gordon J."/>
        </authorList>
    </citation>
    <scope>NUCLEOTIDE SEQUENCE [LARGE SCALE GENOMIC DNA]</scope>
    <source>
        <strain evidence="1 2">ATCC 29174</strain>
    </source>
</reference>
<dbReference type="AlphaFoldDB" id="A5ZQ21"/>
<reference evidence="1 2" key="1">
    <citation type="submission" date="2007-03" db="EMBL/GenBank/DDBJ databases">
        <authorList>
            <person name="Fulton L."/>
            <person name="Clifton S."/>
            <person name="Fulton B."/>
            <person name="Xu J."/>
            <person name="Minx P."/>
            <person name="Pepin K.H."/>
            <person name="Johnson M."/>
            <person name="Thiruvilangam P."/>
            <person name="Bhonagiri V."/>
            <person name="Nash W.E."/>
            <person name="Mardis E.R."/>
            <person name="Wilson R.K."/>
        </authorList>
    </citation>
    <scope>NUCLEOTIDE SEQUENCE [LARGE SCALE GENOMIC DNA]</scope>
    <source>
        <strain evidence="1 2">ATCC 29174</strain>
    </source>
</reference>
<protein>
    <submittedName>
        <fullName evidence="1">Uncharacterized protein</fullName>
    </submittedName>
</protein>
<organism evidence="1 2">
    <name type="scientific">Blautia obeum ATCC 29174</name>
    <dbReference type="NCBI Taxonomy" id="411459"/>
    <lineage>
        <taxon>Bacteria</taxon>
        <taxon>Bacillati</taxon>
        <taxon>Bacillota</taxon>
        <taxon>Clostridia</taxon>
        <taxon>Lachnospirales</taxon>
        <taxon>Lachnospiraceae</taxon>
        <taxon>Blautia</taxon>
    </lineage>
</organism>
<evidence type="ECO:0000313" key="1">
    <source>
        <dbReference type="EMBL" id="EDM88185.1"/>
    </source>
</evidence>
<dbReference type="HOGENOM" id="CLU_3180810_0_0_9"/>
<evidence type="ECO:0000313" key="2">
    <source>
        <dbReference type="Proteomes" id="UP000006002"/>
    </source>
</evidence>
<accession>A5ZQ21</accession>
<name>A5ZQ21_9FIRM</name>
<sequence>MPNGKQCYESYLKENGFTYHGISNKKGSKRPTVDRFAKDHKSGIFF</sequence>
<gene>
    <name evidence="1" type="ORF">RUMOBE_01091</name>
</gene>
<dbReference type="Proteomes" id="UP000006002">
    <property type="component" value="Unassembled WGS sequence"/>
</dbReference>
<comment type="caution">
    <text evidence="1">The sequence shown here is derived from an EMBL/GenBank/DDBJ whole genome shotgun (WGS) entry which is preliminary data.</text>
</comment>
<proteinExistence type="predicted"/>